<keyword evidence="2" id="KW-1185">Reference proteome</keyword>
<evidence type="ECO:0000313" key="2">
    <source>
        <dbReference type="Proteomes" id="UP000276133"/>
    </source>
</evidence>
<organism evidence="1 2">
    <name type="scientific">Brachionus plicatilis</name>
    <name type="common">Marine rotifer</name>
    <name type="synonym">Brachionus muelleri</name>
    <dbReference type="NCBI Taxonomy" id="10195"/>
    <lineage>
        <taxon>Eukaryota</taxon>
        <taxon>Metazoa</taxon>
        <taxon>Spiralia</taxon>
        <taxon>Gnathifera</taxon>
        <taxon>Rotifera</taxon>
        <taxon>Eurotatoria</taxon>
        <taxon>Monogononta</taxon>
        <taxon>Pseudotrocha</taxon>
        <taxon>Ploima</taxon>
        <taxon>Brachionidae</taxon>
        <taxon>Brachionus</taxon>
    </lineage>
</organism>
<dbReference type="EMBL" id="REGN01002307">
    <property type="protein sequence ID" value="RNA28939.1"/>
    <property type="molecule type" value="Genomic_DNA"/>
</dbReference>
<accession>A0A3M7RZU1</accession>
<sequence>MNRKRADVTGPGPDRFYHLMLNTQSVNEQKLRKILDGECLSLSFSTYGINICEKSAVSNGKPAIEYLVKKVVQNLKKLEFGVAFNARSETIGMINFFNLVSKIVLQRYCREFILESVKKVLKKNLSIGDKGIKTKCHLEDLQYFHPILNSIIDIMHSIYMGAL</sequence>
<name>A0A3M7RZU1_BRAPC</name>
<evidence type="ECO:0000313" key="1">
    <source>
        <dbReference type="EMBL" id="RNA28939.1"/>
    </source>
</evidence>
<reference evidence="1 2" key="1">
    <citation type="journal article" date="2018" name="Sci. Rep.">
        <title>Genomic signatures of local adaptation to the degree of environmental predictability in rotifers.</title>
        <authorList>
            <person name="Franch-Gras L."/>
            <person name="Hahn C."/>
            <person name="Garcia-Roger E.M."/>
            <person name="Carmona M.J."/>
            <person name="Serra M."/>
            <person name="Gomez A."/>
        </authorList>
    </citation>
    <scope>NUCLEOTIDE SEQUENCE [LARGE SCALE GENOMIC DNA]</scope>
    <source>
        <strain evidence="1">HYR1</strain>
    </source>
</reference>
<dbReference type="Proteomes" id="UP000276133">
    <property type="component" value="Unassembled WGS sequence"/>
</dbReference>
<gene>
    <name evidence="1" type="ORF">BpHYR1_037536</name>
</gene>
<protein>
    <submittedName>
        <fullName evidence="1">Uncharacterized protein</fullName>
    </submittedName>
</protein>
<proteinExistence type="predicted"/>
<dbReference type="AlphaFoldDB" id="A0A3M7RZU1"/>
<comment type="caution">
    <text evidence="1">The sequence shown here is derived from an EMBL/GenBank/DDBJ whole genome shotgun (WGS) entry which is preliminary data.</text>
</comment>